<dbReference type="OrthoDB" id="185373at2759"/>
<keyword evidence="1" id="KW-0677">Repeat</keyword>
<reference evidence="2" key="1">
    <citation type="submission" date="2020-01" db="EMBL/GenBank/DDBJ databases">
        <authorList>
            <person name="Mishra B."/>
        </authorList>
    </citation>
    <scope>NUCLEOTIDE SEQUENCE [LARGE SCALE GENOMIC DNA]</scope>
</reference>
<dbReference type="AlphaFoldDB" id="A0A6D2IVB4"/>
<evidence type="ECO:0000313" key="3">
    <source>
        <dbReference type="Proteomes" id="UP000467841"/>
    </source>
</evidence>
<comment type="caution">
    <text evidence="2">The sequence shown here is derived from an EMBL/GenBank/DDBJ whole genome shotgun (WGS) entry which is preliminary data.</text>
</comment>
<dbReference type="Gene3D" id="1.25.40.10">
    <property type="entry name" value="Tetratricopeptide repeat domain"/>
    <property type="match status" value="1"/>
</dbReference>
<sequence>MKQTSIPELLVELVRAGKVEEADRLYNKFIRDGLNPEHAFLNKLINMLSKIGRVELLTRMGEMWEFTPRVYAYNELFYCLFECNAPDSEVSYVFDDMKADGVTKIKHK</sequence>
<accession>A0A6D2IVB4</accession>
<gene>
    <name evidence="2" type="ORF">MERR_LOCUS21719</name>
</gene>
<protein>
    <recommendedName>
        <fullName evidence="4">Pentacotripeptide-repeat region of PRORP domain-containing protein</fullName>
    </recommendedName>
</protein>
<dbReference type="InterPro" id="IPR002885">
    <property type="entry name" value="PPR_rpt"/>
</dbReference>
<name>A0A6D2IVB4_9BRAS</name>
<proteinExistence type="predicted"/>
<evidence type="ECO:0008006" key="4">
    <source>
        <dbReference type="Google" id="ProtNLM"/>
    </source>
</evidence>
<dbReference type="NCBIfam" id="TIGR00756">
    <property type="entry name" value="PPR"/>
    <property type="match status" value="1"/>
</dbReference>
<keyword evidence="3" id="KW-1185">Reference proteome</keyword>
<dbReference type="InterPro" id="IPR011990">
    <property type="entry name" value="TPR-like_helical_dom_sf"/>
</dbReference>
<evidence type="ECO:0000256" key="1">
    <source>
        <dbReference type="ARBA" id="ARBA00022737"/>
    </source>
</evidence>
<dbReference type="Pfam" id="PF01535">
    <property type="entry name" value="PPR"/>
    <property type="match status" value="1"/>
</dbReference>
<dbReference type="Proteomes" id="UP000467841">
    <property type="component" value="Unassembled WGS sequence"/>
</dbReference>
<organism evidence="2 3">
    <name type="scientific">Microthlaspi erraticum</name>
    <dbReference type="NCBI Taxonomy" id="1685480"/>
    <lineage>
        <taxon>Eukaryota</taxon>
        <taxon>Viridiplantae</taxon>
        <taxon>Streptophyta</taxon>
        <taxon>Embryophyta</taxon>
        <taxon>Tracheophyta</taxon>
        <taxon>Spermatophyta</taxon>
        <taxon>Magnoliopsida</taxon>
        <taxon>eudicotyledons</taxon>
        <taxon>Gunneridae</taxon>
        <taxon>Pentapetalae</taxon>
        <taxon>rosids</taxon>
        <taxon>malvids</taxon>
        <taxon>Brassicales</taxon>
        <taxon>Brassicaceae</taxon>
        <taxon>Coluteocarpeae</taxon>
        <taxon>Microthlaspi</taxon>
    </lineage>
</organism>
<dbReference type="EMBL" id="CACVBM020001148">
    <property type="protein sequence ID" value="CAA7034484.1"/>
    <property type="molecule type" value="Genomic_DNA"/>
</dbReference>
<evidence type="ECO:0000313" key="2">
    <source>
        <dbReference type="EMBL" id="CAA7034484.1"/>
    </source>
</evidence>